<dbReference type="GeneID" id="85354026"/>
<protein>
    <submittedName>
        <fullName evidence="2">Uncharacterized protein</fullName>
    </submittedName>
</protein>
<evidence type="ECO:0000313" key="2">
    <source>
        <dbReference type="EMBL" id="KAK0437600.1"/>
    </source>
</evidence>
<sequence length="222" mass="24268">MKRALVTFSNNFLTFSVYIGPDLYSIPGLTVDFNVPQTTTLGLTLYVLVPRDDVLGIFWLHRVVDVVRPSIEGTVIFKAVYTTRRGKNTGVTTREVVEQECLKKVVVGGKDASLFALPGLDGWADPDPGSGSESRQFWPPEALTKLCPAKIRKSVLKYATFGAQRKYCREESEIQIGTDIGSDVMAMASAPAQNMLTSGQSSTTFGPKRVCNVRGEKAQSPN</sequence>
<comment type="caution">
    <text evidence="2">The sequence shown here is derived from an EMBL/GenBank/DDBJ whole genome shotgun (WGS) entry which is preliminary data.</text>
</comment>
<proteinExistence type="predicted"/>
<evidence type="ECO:0000256" key="1">
    <source>
        <dbReference type="SAM" id="MobiDB-lite"/>
    </source>
</evidence>
<dbReference type="RefSeq" id="XP_060322640.1">
    <property type="nucleotide sequence ID" value="XM_060470478.1"/>
</dbReference>
<evidence type="ECO:0000313" key="3">
    <source>
        <dbReference type="Proteomes" id="UP001175211"/>
    </source>
</evidence>
<feature type="region of interest" description="Disordered" evidence="1">
    <location>
        <begin position="197"/>
        <end position="222"/>
    </location>
</feature>
<dbReference type="AlphaFoldDB" id="A0AA39ML98"/>
<accession>A0AA39ML98</accession>
<organism evidence="2 3">
    <name type="scientific">Armillaria tabescens</name>
    <name type="common">Ringless honey mushroom</name>
    <name type="synonym">Agaricus tabescens</name>
    <dbReference type="NCBI Taxonomy" id="1929756"/>
    <lineage>
        <taxon>Eukaryota</taxon>
        <taxon>Fungi</taxon>
        <taxon>Dikarya</taxon>
        <taxon>Basidiomycota</taxon>
        <taxon>Agaricomycotina</taxon>
        <taxon>Agaricomycetes</taxon>
        <taxon>Agaricomycetidae</taxon>
        <taxon>Agaricales</taxon>
        <taxon>Marasmiineae</taxon>
        <taxon>Physalacriaceae</taxon>
        <taxon>Desarmillaria</taxon>
    </lineage>
</organism>
<name>A0AA39ML98_ARMTA</name>
<dbReference type="Proteomes" id="UP001175211">
    <property type="component" value="Unassembled WGS sequence"/>
</dbReference>
<reference evidence="2" key="1">
    <citation type="submission" date="2023-06" db="EMBL/GenBank/DDBJ databases">
        <authorList>
            <consortium name="Lawrence Berkeley National Laboratory"/>
            <person name="Ahrendt S."/>
            <person name="Sahu N."/>
            <person name="Indic B."/>
            <person name="Wong-Bajracharya J."/>
            <person name="Merenyi Z."/>
            <person name="Ke H.-M."/>
            <person name="Monk M."/>
            <person name="Kocsube S."/>
            <person name="Drula E."/>
            <person name="Lipzen A."/>
            <person name="Balint B."/>
            <person name="Henrissat B."/>
            <person name="Andreopoulos B."/>
            <person name="Martin F.M."/>
            <person name="Harder C.B."/>
            <person name="Rigling D."/>
            <person name="Ford K.L."/>
            <person name="Foster G.D."/>
            <person name="Pangilinan J."/>
            <person name="Papanicolaou A."/>
            <person name="Barry K."/>
            <person name="LaButti K."/>
            <person name="Viragh M."/>
            <person name="Koriabine M."/>
            <person name="Yan M."/>
            <person name="Riley R."/>
            <person name="Champramary S."/>
            <person name="Plett K.L."/>
            <person name="Tsai I.J."/>
            <person name="Slot J."/>
            <person name="Sipos G."/>
            <person name="Plett J."/>
            <person name="Nagy L.G."/>
            <person name="Grigoriev I.V."/>
        </authorList>
    </citation>
    <scope>NUCLEOTIDE SEQUENCE</scope>
    <source>
        <strain evidence="2">CCBAS 213</strain>
    </source>
</reference>
<gene>
    <name evidence="2" type="ORF">EV420DRAFT_1487026</name>
</gene>
<keyword evidence="3" id="KW-1185">Reference proteome</keyword>
<dbReference type="EMBL" id="JAUEPS010000107">
    <property type="protein sequence ID" value="KAK0437600.1"/>
    <property type="molecule type" value="Genomic_DNA"/>
</dbReference>